<dbReference type="RefSeq" id="WP_184265090.1">
    <property type="nucleotide sequence ID" value="NZ_JACIIX010000015.1"/>
</dbReference>
<dbReference type="EMBL" id="JACIIX010000015">
    <property type="protein sequence ID" value="MBB6211904.1"/>
    <property type="molecule type" value="Genomic_DNA"/>
</dbReference>
<dbReference type="InterPro" id="IPR037227">
    <property type="entry name" value="EndoU-like"/>
</dbReference>
<evidence type="ECO:0000313" key="5">
    <source>
        <dbReference type="EMBL" id="MBB6211904.1"/>
    </source>
</evidence>
<dbReference type="GO" id="GO:0004519">
    <property type="term" value="F:endonuclease activity"/>
    <property type="evidence" value="ECO:0007669"/>
    <property type="project" value="InterPro"/>
</dbReference>
<gene>
    <name evidence="5" type="ORF">FHS48_003350</name>
</gene>
<dbReference type="Pfam" id="PF14436">
    <property type="entry name" value="EndoU_bacteria"/>
    <property type="match status" value="1"/>
</dbReference>
<keyword evidence="3" id="KW-0732">Signal</keyword>
<dbReference type="InterPro" id="IPR029501">
    <property type="entry name" value="EndoU_bac"/>
</dbReference>
<dbReference type="GO" id="GO:0004540">
    <property type="term" value="F:RNA nuclease activity"/>
    <property type="evidence" value="ECO:0007669"/>
    <property type="project" value="UniProtKB-ARBA"/>
</dbReference>
<keyword evidence="1" id="KW-0378">Hydrolase</keyword>
<evidence type="ECO:0000256" key="2">
    <source>
        <dbReference type="SAM" id="MobiDB-lite"/>
    </source>
</evidence>
<protein>
    <recommendedName>
        <fullName evidence="4">Bacterial EndoU nuclease domain-containing protein</fullName>
    </recommendedName>
</protein>
<proteinExistence type="predicted"/>
<dbReference type="GO" id="GO:0016787">
    <property type="term" value="F:hydrolase activity"/>
    <property type="evidence" value="ECO:0007669"/>
    <property type="project" value="UniProtKB-KW"/>
</dbReference>
<dbReference type="Proteomes" id="UP000544872">
    <property type="component" value="Unassembled WGS sequence"/>
</dbReference>
<evidence type="ECO:0000313" key="6">
    <source>
        <dbReference type="Proteomes" id="UP000544872"/>
    </source>
</evidence>
<name>A0A7W9ZKH3_NOVIT</name>
<organism evidence="5 6">
    <name type="scientific">Novispirillum itersonii</name>
    <name type="common">Aquaspirillum itersonii</name>
    <dbReference type="NCBI Taxonomy" id="189"/>
    <lineage>
        <taxon>Bacteria</taxon>
        <taxon>Pseudomonadati</taxon>
        <taxon>Pseudomonadota</taxon>
        <taxon>Alphaproteobacteria</taxon>
        <taxon>Rhodospirillales</taxon>
        <taxon>Novispirillaceae</taxon>
        <taxon>Novispirillum</taxon>
    </lineage>
</organism>
<dbReference type="AlphaFoldDB" id="A0A7W9ZKH3"/>
<feature type="region of interest" description="Disordered" evidence="2">
    <location>
        <begin position="39"/>
        <end position="67"/>
    </location>
</feature>
<feature type="chain" id="PRO_5030830611" description="Bacterial EndoU nuclease domain-containing protein" evidence="3">
    <location>
        <begin position="25"/>
        <end position="356"/>
    </location>
</feature>
<reference evidence="5 6" key="1">
    <citation type="submission" date="2020-08" db="EMBL/GenBank/DDBJ databases">
        <title>Genomic Encyclopedia of Type Strains, Phase IV (KMG-IV): sequencing the most valuable type-strain genomes for metagenomic binning, comparative biology and taxonomic classification.</title>
        <authorList>
            <person name="Goeker M."/>
        </authorList>
    </citation>
    <scope>NUCLEOTIDE SEQUENCE [LARGE SCALE GENOMIC DNA]</scope>
    <source>
        <strain evidence="5 6">DSM 11590</strain>
    </source>
</reference>
<comment type="caution">
    <text evidence="5">The sequence shown here is derived from an EMBL/GenBank/DDBJ whole genome shotgun (WGS) entry which is preliminary data.</text>
</comment>
<keyword evidence="6" id="KW-1185">Reference proteome</keyword>
<accession>A0A7W9ZKH3</accession>
<evidence type="ECO:0000256" key="3">
    <source>
        <dbReference type="SAM" id="SignalP"/>
    </source>
</evidence>
<sequence length="356" mass="37721">MSAVRTAAVAAGMVVACLPAGAWADIRLDGTLKATQACEAPTSRSTGRNPGEIRLEPGHSYPVRARNKDGGDLLKIRVDGADPEYRWVPESCGQVAVAPPAPKGQPAAQPPTQPKADAGALAALGRPFFDSKDEGAKDPAPGMPGLDVFDRGLLTLCGPWGSHPAAESFSAMLLTVYPEEVQALRQALDFTIRTPGAEPALFVRELTDLWFREDAFPHVFCGEPGEKTLGGLHFQARFLQAQWAGWAGRAETGCTAQAVAPPVYSSGVVYRKPGGGEGKACPKSYRYGQSGREILTEGTRAWKQATDWAGAVSKLACRATAADGQAATLVIKDGAIRTYYPVAEANQNDPRCDKSE</sequence>
<evidence type="ECO:0000256" key="1">
    <source>
        <dbReference type="ARBA" id="ARBA00022801"/>
    </source>
</evidence>
<feature type="domain" description="Bacterial EndoU nuclease" evidence="4">
    <location>
        <begin position="213"/>
        <end position="342"/>
    </location>
</feature>
<dbReference type="PROSITE" id="PS51257">
    <property type="entry name" value="PROKAR_LIPOPROTEIN"/>
    <property type="match status" value="1"/>
</dbReference>
<feature type="signal peptide" evidence="3">
    <location>
        <begin position="1"/>
        <end position="24"/>
    </location>
</feature>
<evidence type="ECO:0000259" key="4">
    <source>
        <dbReference type="Pfam" id="PF14436"/>
    </source>
</evidence>
<dbReference type="SUPFAM" id="SSF142877">
    <property type="entry name" value="EndoU-like"/>
    <property type="match status" value="1"/>
</dbReference>